<dbReference type="EMBL" id="JANUHA010000001">
    <property type="protein sequence ID" value="MCS0595044.1"/>
    <property type="molecule type" value="Genomic_DNA"/>
</dbReference>
<sequence length="202" mass="22912">MRRAHQRPRLLAPLVHLAALVLLAEAWFWETGSRIAAAMARWGPLRWLESRIRVLPPWAALSAFVLPGLLLFPVKLLALLAIAHGHALSGVAAFVAAKLGGAVVVARIYVLTLPTLLTLGWFARCHGGFLALRDRWLGLLRASRFWRSTRAAVAAIRRNGRRLLRRAGRQPSHLARVLRRFTTRFRARRHMRRQEQLDSERP</sequence>
<feature type="transmembrane region" description="Helical" evidence="1">
    <location>
        <begin position="52"/>
        <end position="72"/>
    </location>
</feature>
<keyword evidence="1" id="KW-0472">Membrane</keyword>
<dbReference type="RefSeq" id="WP_258826125.1">
    <property type="nucleotide sequence ID" value="NZ_JANUHA010000001.1"/>
</dbReference>
<gene>
    <name evidence="2" type="ORF">NX780_01635</name>
</gene>
<comment type="caution">
    <text evidence="2">The sequence shown here is derived from an EMBL/GenBank/DDBJ whole genome shotgun (WGS) entry which is preliminary data.</text>
</comment>
<protein>
    <recommendedName>
        <fullName evidence="4">Transmembrane protein</fullName>
    </recommendedName>
</protein>
<keyword evidence="1" id="KW-1133">Transmembrane helix</keyword>
<keyword evidence="1" id="KW-0812">Transmembrane</keyword>
<evidence type="ECO:0000313" key="3">
    <source>
        <dbReference type="Proteomes" id="UP001206572"/>
    </source>
</evidence>
<reference evidence="2 3" key="1">
    <citation type="submission" date="2022-08" db="EMBL/GenBank/DDBJ databases">
        <title>Reclassification of Massilia species as members of the genera Telluria, Duganella, Pseudoduganella, Mokoshia gen. nov. and Zemynaea gen. nov. using orthogonal and non-orthogonal genome-based approaches.</title>
        <authorList>
            <person name="Bowman J.P."/>
        </authorList>
    </citation>
    <scope>NUCLEOTIDE SEQUENCE [LARGE SCALE GENOMIC DNA]</scope>
    <source>
        <strain evidence="2 3">JCM 31661</strain>
    </source>
</reference>
<evidence type="ECO:0000256" key="1">
    <source>
        <dbReference type="SAM" id="Phobius"/>
    </source>
</evidence>
<organism evidence="2 3">
    <name type="scientific">Massilia agri</name>
    <dbReference type="NCBI Taxonomy" id="1886785"/>
    <lineage>
        <taxon>Bacteria</taxon>
        <taxon>Pseudomonadati</taxon>
        <taxon>Pseudomonadota</taxon>
        <taxon>Betaproteobacteria</taxon>
        <taxon>Burkholderiales</taxon>
        <taxon>Oxalobacteraceae</taxon>
        <taxon>Telluria group</taxon>
        <taxon>Massilia</taxon>
    </lineage>
</organism>
<name>A0ABT2AFM4_9BURK</name>
<dbReference type="Proteomes" id="UP001206572">
    <property type="component" value="Unassembled WGS sequence"/>
</dbReference>
<accession>A0ABT2AFM4</accession>
<feature type="transmembrane region" description="Helical" evidence="1">
    <location>
        <begin position="103"/>
        <end position="123"/>
    </location>
</feature>
<proteinExistence type="predicted"/>
<evidence type="ECO:0008006" key="4">
    <source>
        <dbReference type="Google" id="ProtNLM"/>
    </source>
</evidence>
<evidence type="ECO:0000313" key="2">
    <source>
        <dbReference type="EMBL" id="MCS0595044.1"/>
    </source>
</evidence>
<keyword evidence="3" id="KW-1185">Reference proteome</keyword>